<evidence type="ECO:0000313" key="2">
    <source>
        <dbReference type="EMBL" id="PIU73581.1"/>
    </source>
</evidence>
<dbReference type="CDD" id="cd05403">
    <property type="entry name" value="NT_KNTase_like"/>
    <property type="match status" value="1"/>
</dbReference>
<feature type="domain" description="Polymerase beta nucleotidyltransferase" evidence="1">
    <location>
        <begin position="13"/>
        <end position="102"/>
    </location>
</feature>
<organism evidence="2 3">
    <name type="scientific">Candidatus Shapirobacteria bacterium CG06_land_8_20_14_3_00_40_12</name>
    <dbReference type="NCBI Taxonomy" id="1974881"/>
    <lineage>
        <taxon>Bacteria</taxon>
        <taxon>Candidatus Shapironibacteriota</taxon>
    </lineage>
</organism>
<sequence>MKKIYKNIALKYASILNKNGINVDALYLFGSRIKGTNDKYSDLDTCIVSKSFGEDRVKNSADLYFYTKNASPLIEPHPFSLTDFKDKSNDFAQEIQKTGVRII</sequence>
<accession>A0A2M7ASJ0</accession>
<dbReference type="SUPFAM" id="SSF81301">
    <property type="entry name" value="Nucleotidyltransferase"/>
    <property type="match status" value="1"/>
</dbReference>
<dbReference type="PANTHER" id="PTHR43449">
    <property type="entry name" value="NUCLEOTIDYLTRANSFERASE"/>
    <property type="match status" value="1"/>
</dbReference>
<proteinExistence type="predicted"/>
<protein>
    <recommendedName>
        <fullName evidence="1">Polymerase beta nucleotidyltransferase domain-containing protein</fullName>
    </recommendedName>
</protein>
<dbReference type="EMBL" id="PEWA01000018">
    <property type="protein sequence ID" value="PIU73581.1"/>
    <property type="molecule type" value="Genomic_DNA"/>
</dbReference>
<evidence type="ECO:0000259" key="1">
    <source>
        <dbReference type="Pfam" id="PF18765"/>
    </source>
</evidence>
<dbReference type="InterPro" id="IPR043519">
    <property type="entry name" value="NT_sf"/>
</dbReference>
<dbReference type="AlphaFoldDB" id="A0A2M7ASJ0"/>
<reference evidence="3" key="1">
    <citation type="submission" date="2017-09" db="EMBL/GenBank/DDBJ databases">
        <title>Depth-based differentiation of microbial function through sediment-hosted aquifers and enrichment of novel symbionts in the deep terrestrial subsurface.</title>
        <authorList>
            <person name="Probst A.J."/>
            <person name="Ladd B."/>
            <person name="Jarett J.K."/>
            <person name="Geller-Mcgrath D.E."/>
            <person name="Sieber C.M.K."/>
            <person name="Emerson J.B."/>
            <person name="Anantharaman K."/>
            <person name="Thomas B.C."/>
            <person name="Malmstrom R."/>
            <person name="Stieglmeier M."/>
            <person name="Klingl A."/>
            <person name="Woyke T."/>
            <person name="Ryan C.M."/>
            <person name="Banfield J.F."/>
        </authorList>
    </citation>
    <scope>NUCLEOTIDE SEQUENCE [LARGE SCALE GENOMIC DNA]</scope>
</reference>
<dbReference type="Pfam" id="PF18765">
    <property type="entry name" value="Polbeta"/>
    <property type="match status" value="1"/>
</dbReference>
<name>A0A2M7ASJ0_9BACT</name>
<dbReference type="Proteomes" id="UP000231407">
    <property type="component" value="Unassembled WGS sequence"/>
</dbReference>
<dbReference type="Gene3D" id="3.30.460.10">
    <property type="entry name" value="Beta Polymerase, domain 2"/>
    <property type="match status" value="1"/>
</dbReference>
<dbReference type="InterPro" id="IPR041633">
    <property type="entry name" value="Polbeta"/>
</dbReference>
<dbReference type="PANTHER" id="PTHR43449:SF1">
    <property type="entry name" value="POLYMERASE BETA NUCLEOTIDYLTRANSFERASE DOMAIN-CONTAINING PROTEIN"/>
    <property type="match status" value="1"/>
</dbReference>
<evidence type="ECO:0000313" key="3">
    <source>
        <dbReference type="Proteomes" id="UP000231407"/>
    </source>
</evidence>
<gene>
    <name evidence="2" type="ORF">COS78_01550</name>
</gene>
<comment type="caution">
    <text evidence="2">The sequence shown here is derived from an EMBL/GenBank/DDBJ whole genome shotgun (WGS) entry which is preliminary data.</text>
</comment>